<dbReference type="SMART" id="SM00304">
    <property type="entry name" value="HAMP"/>
    <property type="match status" value="1"/>
</dbReference>
<dbReference type="PROSITE" id="PS50192">
    <property type="entry name" value="T_SNARE"/>
    <property type="match status" value="1"/>
</dbReference>
<dbReference type="InterPro" id="IPR003660">
    <property type="entry name" value="HAMP_dom"/>
</dbReference>
<accession>A0A4R4ABS3</accession>
<evidence type="ECO:0000256" key="9">
    <source>
        <dbReference type="ARBA" id="ARBA00029447"/>
    </source>
</evidence>
<evidence type="ECO:0000256" key="6">
    <source>
        <dbReference type="ARBA" id="ARBA00022989"/>
    </source>
</evidence>
<dbReference type="PANTHER" id="PTHR32089">
    <property type="entry name" value="METHYL-ACCEPTING CHEMOTAXIS PROTEIN MCPB"/>
    <property type="match status" value="1"/>
</dbReference>
<evidence type="ECO:0000259" key="13">
    <source>
        <dbReference type="PROSITE" id="PS50192"/>
    </source>
</evidence>
<evidence type="ECO:0000256" key="7">
    <source>
        <dbReference type="ARBA" id="ARBA00023136"/>
    </source>
</evidence>
<dbReference type="SMART" id="SM00283">
    <property type="entry name" value="MA"/>
    <property type="match status" value="1"/>
</dbReference>
<dbReference type="PROSITE" id="PS50885">
    <property type="entry name" value="HAMP"/>
    <property type="match status" value="1"/>
</dbReference>
<evidence type="ECO:0000313" key="15">
    <source>
        <dbReference type="EMBL" id="TCW36437.1"/>
    </source>
</evidence>
<comment type="caution">
    <text evidence="15">The sequence shown here is derived from an EMBL/GenBank/DDBJ whole genome shotgun (WGS) entry which is preliminary data.</text>
</comment>
<evidence type="ECO:0000256" key="10">
    <source>
        <dbReference type="PROSITE-ProRule" id="PRU00284"/>
    </source>
</evidence>
<feature type="transmembrane region" description="Helical" evidence="11">
    <location>
        <begin position="12"/>
        <end position="30"/>
    </location>
</feature>
<reference evidence="15 16" key="1">
    <citation type="submission" date="2019-03" db="EMBL/GenBank/DDBJ databases">
        <title>Genomic Encyclopedia of Type Strains, Phase IV (KMG-IV): sequencing the most valuable type-strain genomes for metagenomic binning, comparative biology and taxonomic classification.</title>
        <authorList>
            <person name="Goeker M."/>
        </authorList>
    </citation>
    <scope>NUCLEOTIDE SEQUENCE [LARGE SCALE GENOMIC DNA]</scope>
    <source>
        <strain evidence="15 16">DSM 203</strain>
    </source>
</reference>
<dbReference type="Gene3D" id="3.30.450.20">
    <property type="entry name" value="PAS domain"/>
    <property type="match status" value="2"/>
</dbReference>
<comment type="subcellular location">
    <subcellularLocation>
        <location evidence="1">Cell inner membrane</location>
        <topology evidence="1">Multi-pass membrane protein</topology>
    </subcellularLocation>
</comment>
<dbReference type="Pfam" id="PF02743">
    <property type="entry name" value="dCache_1"/>
    <property type="match status" value="1"/>
</dbReference>
<evidence type="ECO:0000256" key="2">
    <source>
        <dbReference type="ARBA" id="ARBA00022475"/>
    </source>
</evidence>
<evidence type="ECO:0000256" key="4">
    <source>
        <dbReference type="ARBA" id="ARBA00022519"/>
    </source>
</evidence>
<comment type="similarity">
    <text evidence="9">Belongs to the methyl-accepting chemotaxis (MCP) protein family.</text>
</comment>
<keyword evidence="7 11" id="KW-0472">Membrane</keyword>
<feature type="domain" description="HAMP" evidence="14">
    <location>
        <begin position="344"/>
        <end position="398"/>
    </location>
</feature>
<keyword evidence="6 11" id="KW-1133">Transmembrane helix</keyword>
<evidence type="ECO:0000256" key="5">
    <source>
        <dbReference type="ARBA" id="ARBA00022692"/>
    </source>
</evidence>
<dbReference type="CDD" id="cd11386">
    <property type="entry name" value="MCP_signal"/>
    <property type="match status" value="1"/>
</dbReference>
<dbReference type="InterPro" id="IPR004089">
    <property type="entry name" value="MCPsignal_dom"/>
</dbReference>
<dbReference type="Pfam" id="PF00015">
    <property type="entry name" value="MCPsignal"/>
    <property type="match status" value="1"/>
</dbReference>
<feature type="domain" description="Methyl-accepting transducer" evidence="12">
    <location>
        <begin position="403"/>
        <end position="639"/>
    </location>
</feature>
<dbReference type="CDD" id="cd12913">
    <property type="entry name" value="PDC1_MCP_like"/>
    <property type="match status" value="1"/>
</dbReference>
<evidence type="ECO:0000313" key="16">
    <source>
        <dbReference type="Proteomes" id="UP000295247"/>
    </source>
</evidence>
<keyword evidence="4" id="KW-0997">Cell inner membrane</keyword>
<evidence type="ECO:0000256" key="3">
    <source>
        <dbReference type="ARBA" id="ARBA00022500"/>
    </source>
</evidence>
<evidence type="ECO:0000259" key="12">
    <source>
        <dbReference type="PROSITE" id="PS50111"/>
    </source>
</evidence>
<keyword evidence="2" id="KW-1003">Cell membrane</keyword>
<dbReference type="Pfam" id="PF00672">
    <property type="entry name" value="HAMP"/>
    <property type="match status" value="1"/>
</dbReference>
<dbReference type="Gene3D" id="1.10.287.950">
    <property type="entry name" value="Methyl-accepting chemotaxis protein"/>
    <property type="match status" value="1"/>
</dbReference>
<name>A0A4R4ABS3_MARGR</name>
<protein>
    <submittedName>
        <fullName evidence="15">Methyl-accepting chemotaxis sensory transducer with Cache sensor</fullName>
    </submittedName>
</protein>
<sequence length="675" mass="72394">MLNRLTMMQKLLVTLIPVTIVVLLGVILFVRDVVRESATEQAIALSQEVARAQGVELASSVMAELEGVTALMSVLHGRDEIPVGVRRDYFSGLLQSYLRDHQELVGAWMVWEPDAFDGEDGRFAGTEAHDATGRFIPYWYRDGETIGTEILEDYETRDYYRLAKQSGKTVVLDPYLYALGGVDQLLTSIAVPILEQGRVVGVVGVDLLISDLQAQVAKIRPFDGVTALFSGTGTVIAHPDERRLGKDLRETDTDVLGEDMGRFVTALERGESFVTQRWSDSLDGEALVISQPLALAGTEQHWTIAMALPVSKVLAHVNAMITKVVLIGLVGLAVMSALIVLLSRSLVRPLRGVVGALEDIASGDGDLTQRLPAEGRDEVAQLATAFNAFVTRIHDLVRQVSGATSQLASAAEELSVTSDGTREQVQHQHAETDQVATAMNEMTATVQEVARHANDAAKAAREADREATEGAGVVRETIDAIGLLANEVEQAAGVIHRLESDSDEIGKVLDVIRGIAEQTNLLALNAAIEAARAGEQGRGFAVVADEVRNLASRTQTSTKEIQAMIERLQEGANSAVGAMEQGRVRSSETVEQATRAGQSLTTIAGAIAQINDMNTQIASAAEEQSAVAEEIDRNVANIAQSVDTTSQTSGQIAASSDELAKLAAELQEMVGQFKV</sequence>
<dbReference type="GO" id="GO:0007165">
    <property type="term" value="P:signal transduction"/>
    <property type="evidence" value="ECO:0007669"/>
    <property type="project" value="UniProtKB-KW"/>
</dbReference>
<dbReference type="Proteomes" id="UP000295247">
    <property type="component" value="Unassembled WGS sequence"/>
</dbReference>
<dbReference type="GO" id="GO:0006935">
    <property type="term" value="P:chemotaxis"/>
    <property type="evidence" value="ECO:0007669"/>
    <property type="project" value="UniProtKB-KW"/>
</dbReference>
<gene>
    <name evidence="15" type="ORF">EDC29_104229</name>
</gene>
<dbReference type="InterPro" id="IPR033479">
    <property type="entry name" value="dCache_1"/>
</dbReference>
<evidence type="ECO:0000256" key="1">
    <source>
        <dbReference type="ARBA" id="ARBA00004429"/>
    </source>
</evidence>
<keyword evidence="3" id="KW-0145">Chemotaxis</keyword>
<keyword evidence="8 10" id="KW-0807">Transducer</keyword>
<feature type="transmembrane region" description="Helical" evidence="11">
    <location>
        <begin position="320"/>
        <end position="342"/>
    </location>
</feature>
<evidence type="ECO:0000256" key="8">
    <source>
        <dbReference type="ARBA" id="ARBA00023224"/>
    </source>
</evidence>
<evidence type="ECO:0000256" key="11">
    <source>
        <dbReference type="SAM" id="Phobius"/>
    </source>
</evidence>
<proteinExistence type="inferred from homology"/>
<dbReference type="PANTHER" id="PTHR32089:SF120">
    <property type="entry name" value="METHYL-ACCEPTING CHEMOTAXIS PROTEIN TLPQ"/>
    <property type="match status" value="1"/>
</dbReference>
<dbReference type="SUPFAM" id="SSF58104">
    <property type="entry name" value="Methyl-accepting chemotaxis protein (MCP) signaling domain"/>
    <property type="match status" value="1"/>
</dbReference>
<evidence type="ECO:0000259" key="14">
    <source>
        <dbReference type="PROSITE" id="PS50885"/>
    </source>
</evidence>
<dbReference type="FunFam" id="1.10.287.950:FF:000001">
    <property type="entry name" value="Methyl-accepting chemotaxis sensory transducer"/>
    <property type="match status" value="1"/>
</dbReference>
<keyword evidence="5 11" id="KW-0812">Transmembrane</keyword>
<feature type="domain" description="T-SNARE coiled-coil homology" evidence="13">
    <location>
        <begin position="598"/>
        <end position="652"/>
    </location>
</feature>
<organism evidence="15 16">
    <name type="scientific">Marichromatium gracile</name>
    <name type="common">Chromatium gracile</name>
    <dbReference type="NCBI Taxonomy" id="1048"/>
    <lineage>
        <taxon>Bacteria</taxon>
        <taxon>Pseudomonadati</taxon>
        <taxon>Pseudomonadota</taxon>
        <taxon>Gammaproteobacteria</taxon>
        <taxon>Chromatiales</taxon>
        <taxon>Chromatiaceae</taxon>
        <taxon>Marichromatium</taxon>
    </lineage>
</organism>
<dbReference type="EMBL" id="SMDC01000004">
    <property type="protein sequence ID" value="TCW36437.1"/>
    <property type="molecule type" value="Genomic_DNA"/>
</dbReference>
<dbReference type="PROSITE" id="PS50111">
    <property type="entry name" value="CHEMOTAXIS_TRANSDUC_2"/>
    <property type="match status" value="1"/>
</dbReference>
<dbReference type="AlphaFoldDB" id="A0A4R4ABS3"/>
<dbReference type="InterPro" id="IPR000727">
    <property type="entry name" value="T_SNARE_dom"/>
</dbReference>
<dbReference type="GO" id="GO:0005886">
    <property type="term" value="C:plasma membrane"/>
    <property type="evidence" value="ECO:0007669"/>
    <property type="project" value="UniProtKB-SubCell"/>
</dbReference>
<dbReference type="CDD" id="cd06225">
    <property type="entry name" value="HAMP"/>
    <property type="match status" value="1"/>
</dbReference>